<comment type="similarity">
    <text evidence="1 3">Belongs to the EXO70 family.</text>
</comment>
<comment type="function">
    <text evidence="3">Component of the exocyst complex.</text>
</comment>
<keyword evidence="3" id="KW-0653">Protein transport</keyword>
<reference evidence="6" key="1">
    <citation type="submission" date="2022-02" db="EMBL/GenBank/DDBJ databases">
        <authorList>
            <person name="Henning P.M."/>
            <person name="McCubbin A.G."/>
            <person name="Shore J.S."/>
        </authorList>
    </citation>
    <scope>NUCLEOTIDE SEQUENCE</scope>
    <source>
        <strain evidence="6">F60SS</strain>
        <tissue evidence="6">Leaves</tissue>
    </source>
</reference>
<organism evidence="6 7">
    <name type="scientific">Turnera subulata</name>
    <dbReference type="NCBI Taxonomy" id="218843"/>
    <lineage>
        <taxon>Eukaryota</taxon>
        <taxon>Viridiplantae</taxon>
        <taxon>Streptophyta</taxon>
        <taxon>Embryophyta</taxon>
        <taxon>Tracheophyta</taxon>
        <taxon>Spermatophyta</taxon>
        <taxon>Magnoliopsida</taxon>
        <taxon>eudicotyledons</taxon>
        <taxon>Gunneridae</taxon>
        <taxon>Pentapetalae</taxon>
        <taxon>rosids</taxon>
        <taxon>fabids</taxon>
        <taxon>Malpighiales</taxon>
        <taxon>Passifloraceae</taxon>
        <taxon>Turnera</taxon>
    </lineage>
</organism>
<dbReference type="Pfam" id="PF20669">
    <property type="entry name" value="Exo70_N"/>
    <property type="match status" value="1"/>
</dbReference>
<evidence type="ECO:0000256" key="2">
    <source>
        <dbReference type="ARBA" id="ARBA00022448"/>
    </source>
</evidence>
<dbReference type="Gene3D" id="1.20.1280.170">
    <property type="entry name" value="Exocyst complex component Exo70"/>
    <property type="match status" value="1"/>
</dbReference>
<evidence type="ECO:0000259" key="5">
    <source>
        <dbReference type="Pfam" id="PF03081"/>
    </source>
</evidence>
<sequence>MVLPETPRSKHSSILVSRKGLPALFFTSAKTLSSSSSFASSPTPSSPIPFSPVHRLPASAVEENIANAEAIITKWDPNSSSLTKVIHLFHYNHRNEAKEFLQRVNDLRRAMHFLISEHSTSDKLVLAQNLMRMAMSRLEKEFYQILSATHDRLDPESVSGKYSDSSSTYDAEENDIASEEESSKISGKSISDVEKASALAMSDLKAIADCMVSSGYGKECVKIYKLIRKSIVDEALYLLGVEQYKCAQIQKLSCEALEHMIKKWINAMKTAVKTLFNGEKTLCDHVFSASQRIRQSCFSDITKDGAINLVKFPELLAKRKTLPEKIFPLLEVYEVLSYLWPEIDLIFNSESSSAIKMQALTSLQRLGESVCTILSDFESTIQKDSTKAPIEGGGVHPLTQTVMNYISSLADYSGILSEIVAESPPKAGSTQLPESYFESPTSDDSLAPAVSTRLAWLILVLLCKLDIKAEVYKDRSLFYLFMANNLQFVIEKVCTSRLRLLLGEDWVFKHATKVIQYASNYETIAWGNVFSSLPEKIPPELSPEAAKDYLKGFNTSFEEAYNRQRSCIVQDEKLRDELKTSIGMNLIPAYRELYQRCLEMFGRDKKLRLLLKFSPEDLGNYLSDLFHGTGASDRSLVTSLRGQMPR</sequence>
<dbReference type="InterPro" id="IPR004140">
    <property type="entry name" value="Exo70"/>
</dbReference>
<feature type="domain" description="Exocyst complex subunit Exo70 C-terminal" evidence="5">
    <location>
        <begin position="262"/>
        <end position="624"/>
    </location>
</feature>
<dbReference type="PANTHER" id="PTHR12542:SF26">
    <property type="entry name" value="EXOCYST SUBUNIT EXO70 FAMILY PROTEIN"/>
    <property type="match status" value="1"/>
</dbReference>
<name>A0A9Q0JNK8_9ROSI</name>
<dbReference type="SUPFAM" id="SSF74788">
    <property type="entry name" value="Cullin repeat-like"/>
    <property type="match status" value="1"/>
</dbReference>
<dbReference type="AlphaFoldDB" id="A0A9Q0JNK8"/>
<comment type="caution">
    <text evidence="6">The sequence shown here is derived from an EMBL/GenBank/DDBJ whole genome shotgun (WGS) entry which is preliminary data.</text>
</comment>
<dbReference type="GO" id="GO:0006887">
    <property type="term" value="P:exocytosis"/>
    <property type="evidence" value="ECO:0007669"/>
    <property type="project" value="UniProtKB-KW"/>
</dbReference>
<proteinExistence type="inferred from homology"/>
<dbReference type="GO" id="GO:0005546">
    <property type="term" value="F:phosphatidylinositol-4,5-bisphosphate binding"/>
    <property type="evidence" value="ECO:0007669"/>
    <property type="project" value="InterPro"/>
</dbReference>
<dbReference type="PANTHER" id="PTHR12542">
    <property type="entry name" value="EXOCYST COMPLEX PROTEIN EXO70"/>
    <property type="match status" value="1"/>
</dbReference>
<feature type="region of interest" description="Disordered" evidence="4">
    <location>
        <begin position="154"/>
        <end position="183"/>
    </location>
</feature>
<dbReference type="Pfam" id="PF03081">
    <property type="entry name" value="Exo70_C"/>
    <property type="match status" value="1"/>
</dbReference>
<dbReference type="EMBL" id="JAKUCV010001250">
    <property type="protein sequence ID" value="KAJ4847140.1"/>
    <property type="molecule type" value="Genomic_DNA"/>
</dbReference>
<keyword evidence="7" id="KW-1185">Reference proteome</keyword>
<keyword evidence="2 3" id="KW-0813">Transport</keyword>
<keyword evidence="3" id="KW-0268">Exocytosis</keyword>
<dbReference type="GO" id="GO:0000145">
    <property type="term" value="C:exocyst"/>
    <property type="evidence" value="ECO:0007669"/>
    <property type="project" value="InterPro"/>
</dbReference>
<feature type="compositionally biased region" description="Polar residues" evidence="4">
    <location>
        <begin position="160"/>
        <end position="169"/>
    </location>
</feature>
<evidence type="ECO:0000256" key="3">
    <source>
        <dbReference type="RuleBase" id="RU365026"/>
    </source>
</evidence>
<evidence type="ECO:0000313" key="6">
    <source>
        <dbReference type="EMBL" id="KAJ4847140.1"/>
    </source>
</evidence>
<feature type="compositionally biased region" description="Acidic residues" evidence="4">
    <location>
        <begin position="170"/>
        <end position="180"/>
    </location>
</feature>
<dbReference type="FunFam" id="1.20.1280.170:FF:000003">
    <property type="entry name" value="Exocyst subunit Exo70 family protein"/>
    <property type="match status" value="1"/>
</dbReference>
<evidence type="ECO:0000256" key="4">
    <source>
        <dbReference type="SAM" id="MobiDB-lite"/>
    </source>
</evidence>
<protein>
    <recommendedName>
        <fullName evidence="3">Exocyst subunit Exo70 family protein</fullName>
    </recommendedName>
</protein>
<reference evidence="6" key="2">
    <citation type="journal article" date="2023" name="Plants (Basel)">
        <title>Annotation of the Turnera subulata (Passifloraceae) Draft Genome Reveals the S-Locus Evolved after the Divergence of Turneroideae from Passifloroideae in a Stepwise Manner.</title>
        <authorList>
            <person name="Henning P.M."/>
            <person name="Roalson E.H."/>
            <person name="Mir W."/>
            <person name="McCubbin A.G."/>
            <person name="Shore J.S."/>
        </authorList>
    </citation>
    <scope>NUCLEOTIDE SEQUENCE</scope>
    <source>
        <strain evidence="6">F60SS</strain>
    </source>
</reference>
<evidence type="ECO:0000313" key="7">
    <source>
        <dbReference type="Proteomes" id="UP001141552"/>
    </source>
</evidence>
<accession>A0A9Q0JNK8</accession>
<evidence type="ECO:0000256" key="1">
    <source>
        <dbReference type="ARBA" id="ARBA00006756"/>
    </source>
</evidence>
<dbReference type="OrthoDB" id="1922221at2759"/>
<gene>
    <name evidence="6" type="ORF">Tsubulata_048625</name>
</gene>
<dbReference type="InterPro" id="IPR046364">
    <property type="entry name" value="Exo70_C"/>
</dbReference>
<dbReference type="Proteomes" id="UP001141552">
    <property type="component" value="Unassembled WGS sequence"/>
</dbReference>
<dbReference type="GO" id="GO:0015031">
    <property type="term" value="P:protein transport"/>
    <property type="evidence" value="ECO:0007669"/>
    <property type="project" value="UniProtKB-KW"/>
</dbReference>
<dbReference type="InterPro" id="IPR016159">
    <property type="entry name" value="Cullin_repeat-like_dom_sf"/>
</dbReference>